<proteinExistence type="predicted"/>
<dbReference type="InterPro" id="IPR012341">
    <property type="entry name" value="6hp_glycosidase-like_sf"/>
</dbReference>
<dbReference type="GO" id="GO:0005975">
    <property type="term" value="P:carbohydrate metabolic process"/>
    <property type="evidence" value="ECO:0007669"/>
    <property type="project" value="InterPro"/>
</dbReference>
<dbReference type="InterPro" id="IPR036249">
    <property type="entry name" value="Thioredoxin-like_sf"/>
</dbReference>
<accession>A0A937X5R0</accession>
<evidence type="ECO:0000259" key="1">
    <source>
        <dbReference type="Pfam" id="PF03190"/>
    </source>
</evidence>
<dbReference type="InterPro" id="IPR024705">
    <property type="entry name" value="Ssp411"/>
</dbReference>
<dbReference type="PIRSF" id="PIRSF006402">
    <property type="entry name" value="UCP006402_thioredoxin"/>
    <property type="match status" value="1"/>
</dbReference>
<dbReference type="PANTHER" id="PTHR42899:SF1">
    <property type="entry name" value="SPERMATOGENESIS-ASSOCIATED PROTEIN 20"/>
    <property type="match status" value="1"/>
</dbReference>
<reference evidence="2 3" key="1">
    <citation type="submission" date="2019-03" db="EMBL/GenBank/DDBJ databases">
        <title>Lake Tanganyika Metagenome-Assembled Genomes (MAGs).</title>
        <authorList>
            <person name="Tran P."/>
        </authorList>
    </citation>
    <scope>NUCLEOTIDE SEQUENCE [LARGE SCALE GENOMIC DNA]</scope>
    <source>
        <strain evidence="2">K_DeepCast_65m_m2_236</strain>
    </source>
</reference>
<dbReference type="InterPro" id="IPR008928">
    <property type="entry name" value="6-hairpin_glycosidase_sf"/>
</dbReference>
<evidence type="ECO:0000313" key="2">
    <source>
        <dbReference type="EMBL" id="MBM3274680.1"/>
    </source>
</evidence>
<dbReference type="EMBL" id="VGJX01000292">
    <property type="protein sequence ID" value="MBM3274680.1"/>
    <property type="molecule type" value="Genomic_DNA"/>
</dbReference>
<organism evidence="2 3">
    <name type="scientific">Candidatus Tanganyikabacteria bacterium</name>
    <dbReference type="NCBI Taxonomy" id="2961651"/>
    <lineage>
        <taxon>Bacteria</taxon>
        <taxon>Bacillati</taxon>
        <taxon>Candidatus Sericytochromatia</taxon>
        <taxon>Candidatus Tanganyikabacteria</taxon>
    </lineage>
</organism>
<dbReference type="Proteomes" id="UP000703893">
    <property type="component" value="Unassembled WGS sequence"/>
</dbReference>
<feature type="domain" description="Spermatogenesis-associated protein 20-like TRX" evidence="1">
    <location>
        <begin position="3"/>
        <end position="162"/>
    </location>
</feature>
<dbReference type="Gene3D" id="1.50.10.10">
    <property type="match status" value="2"/>
</dbReference>
<name>A0A937X5R0_9BACT</name>
<gene>
    <name evidence="2" type="ORF">FJZ00_05985</name>
</gene>
<evidence type="ECO:0000313" key="3">
    <source>
        <dbReference type="Proteomes" id="UP000703893"/>
    </source>
</evidence>
<dbReference type="Pfam" id="PF03190">
    <property type="entry name" value="Thioredox_DsbH"/>
    <property type="match status" value="1"/>
</dbReference>
<dbReference type="AlphaFoldDB" id="A0A937X5R0"/>
<dbReference type="InterPro" id="IPR004879">
    <property type="entry name" value="Ssp411-like_TRX"/>
</dbReference>
<protein>
    <submittedName>
        <fullName evidence="2">Thioredoxin domain-containing protein</fullName>
    </submittedName>
</protein>
<dbReference type="Gene3D" id="3.40.30.10">
    <property type="entry name" value="Glutaredoxin"/>
    <property type="match status" value="1"/>
</dbReference>
<sequence>MANRLAREKSPYLRQHADNPVDWYPWGEEAFARARREDKPILLSVGYSACHWCHVMEHESFENDAIAGLMNEKFVNIKVDREERPDIDQIYMAAVQAMAGQGGWPMTVFMTPEGRPYFGGTYFPPADRYGRPGFPRVLLGAAAAYADRREDVERNADVILGHVQHALAQQVPGKMGPDILEQATILLGDHFEPRRGGFGRAPKFPPAMTLEFLLRVYHRSDDLHVKRMLTKTLDEMAAGGLYDQLGGGFHRYSTDDEWLVPHFEKMLYDNALLARVYALAAERLAEPRYARVARETLDWVLRDMTCPQGGFYSTLDADSEGEEGKFYVWEYPEVLTGLGSSQAEPFCAFYGVTMAGNWEGKTILHFHPGAAIPAEVEPGRAKLLELRNKRIPPGLDDKVVASWNGLMLEALADAARLLGDAQYRDAARRNADFLLTRMVKDGVLLRVWKDGDAGIPAFLEDYADVASGLLALYQATFEERWFVAARELADKAIALFWDEAGGLFFDSGSHNEKLVLRPRDPYDNAVPAGNSVISDVLLRLHALTGDGRYADIAGRVLEMFAGFMARVPTGFGRLLCVADFALADVREVAIVGAAPERGALVAAAITGYYPYRIVAIGDGADGTKVPLLAGRTTRDGLAAAYVCRRFACDAPVTTAEALAGKLQQT</sequence>
<comment type="caution">
    <text evidence="2">The sequence shown here is derived from an EMBL/GenBank/DDBJ whole genome shotgun (WGS) entry which is preliminary data.</text>
</comment>
<dbReference type="PANTHER" id="PTHR42899">
    <property type="entry name" value="SPERMATOGENESIS-ASSOCIATED PROTEIN 20"/>
    <property type="match status" value="1"/>
</dbReference>
<dbReference type="SUPFAM" id="SSF52833">
    <property type="entry name" value="Thioredoxin-like"/>
    <property type="match status" value="1"/>
</dbReference>
<dbReference type="CDD" id="cd02955">
    <property type="entry name" value="SSP411"/>
    <property type="match status" value="1"/>
</dbReference>
<dbReference type="SUPFAM" id="SSF48208">
    <property type="entry name" value="Six-hairpin glycosidases"/>
    <property type="match status" value="1"/>
</dbReference>